<dbReference type="AlphaFoldDB" id="A0A2W4SBA5"/>
<reference evidence="2 3" key="1">
    <citation type="journal article" date="2018" name="Aquat. Microb. Ecol.">
        <title>Gammaproteobacterial methanotrophs dominate.</title>
        <authorList>
            <person name="Rissanen A.J."/>
            <person name="Saarenheimo J."/>
            <person name="Tiirola M."/>
            <person name="Peura S."/>
            <person name="Aalto S.L."/>
            <person name="Karvinen A."/>
            <person name="Nykanen H."/>
        </authorList>
    </citation>
    <scope>NUCLEOTIDE SEQUENCE [LARGE SCALE GENOMIC DNA]</scope>
    <source>
        <strain evidence="2">AMbin10</strain>
    </source>
</reference>
<keyword evidence="1" id="KW-0472">Membrane</keyword>
<feature type="transmembrane region" description="Helical" evidence="1">
    <location>
        <begin position="247"/>
        <end position="275"/>
    </location>
</feature>
<organism evidence="2 3">
    <name type="scientific">Candidatus Methylumidiphilus alinenensis</name>
    <dbReference type="NCBI Taxonomy" id="2202197"/>
    <lineage>
        <taxon>Bacteria</taxon>
        <taxon>Pseudomonadati</taxon>
        <taxon>Pseudomonadota</taxon>
        <taxon>Gammaproteobacteria</taxon>
        <taxon>Methylococcales</taxon>
        <taxon>Candidatus Methylumidiphilus</taxon>
    </lineage>
</organism>
<feature type="transmembrane region" description="Helical" evidence="1">
    <location>
        <begin position="168"/>
        <end position="186"/>
    </location>
</feature>
<accession>A0A2W4SBA5</accession>
<feature type="transmembrane region" description="Helical" evidence="1">
    <location>
        <begin position="85"/>
        <end position="105"/>
    </location>
</feature>
<keyword evidence="1" id="KW-1133">Transmembrane helix</keyword>
<proteinExistence type="predicted"/>
<gene>
    <name evidence="2" type="ORF">DM484_30450</name>
</gene>
<name>A0A2W4SBA5_9GAMM</name>
<evidence type="ECO:0000256" key="1">
    <source>
        <dbReference type="SAM" id="Phobius"/>
    </source>
</evidence>
<evidence type="ECO:0000313" key="2">
    <source>
        <dbReference type="EMBL" id="PZN69057.1"/>
    </source>
</evidence>
<feature type="transmembrane region" description="Helical" evidence="1">
    <location>
        <begin position="117"/>
        <end position="134"/>
    </location>
</feature>
<keyword evidence="1" id="KW-0812">Transmembrane</keyword>
<feature type="transmembrane region" description="Helical" evidence="1">
    <location>
        <begin position="217"/>
        <end position="235"/>
    </location>
</feature>
<feature type="transmembrane region" description="Helical" evidence="1">
    <location>
        <begin position="192"/>
        <end position="212"/>
    </location>
</feature>
<protein>
    <submittedName>
        <fullName evidence="2">Uncharacterized protein</fullName>
    </submittedName>
</protein>
<comment type="caution">
    <text evidence="2">The sequence shown here is derived from an EMBL/GenBank/DDBJ whole genome shotgun (WGS) entry which is preliminary data.</text>
</comment>
<feature type="transmembrane region" description="Helical" evidence="1">
    <location>
        <begin position="140"/>
        <end position="156"/>
    </location>
</feature>
<feature type="transmembrane region" description="Helical" evidence="1">
    <location>
        <begin position="296"/>
        <end position="319"/>
    </location>
</feature>
<evidence type="ECO:0000313" key="3">
    <source>
        <dbReference type="Proteomes" id="UP000249396"/>
    </source>
</evidence>
<feature type="transmembrane region" description="Helical" evidence="1">
    <location>
        <begin position="24"/>
        <end position="43"/>
    </location>
</feature>
<dbReference type="EMBL" id="QJPH01000589">
    <property type="protein sequence ID" value="PZN69057.1"/>
    <property type="molecule type" value="Genomic_DNA"/>
</dbReference>
<sequence>MQSAPKIFYRFPSELDFMSKHQRVLVFVGLFCLLTLLVLLLVIGPKAFNSPFEEKLQAGDLRVWRELFATPPANSESIIAMRNSLLYWLLSPMAWFWLLLIWAYFACWHQGWRLSTYGRLGFLTLILALPIGWLFYWPKIASSIVLMIFYFRYSFFIRERERHEWKMIVIVVSISLVIVVIIQTIGLEAVSVFGTVIGAAWMATFGLLMGLLNNKRFVALIGMLIGLTVGAKYGYNLGSLIVVKFGTMFGTTFVAGTVAGLAIMLLKVLEMVYIAGRLGRSPQTETKQALNNSIEALIISAVDAGFGVGLGVSVIMIYFQRNFWNHYFLSVSFDSLLLITTVLLVWLILSLMSVFLSTRFLPWLKACKQTTHWLCKMDYHRFRLGPGLPKPVRWSGRLLMVEEPRLHENFVYYFVCRYCGQKEFMTVRRLIGVIGALPMDATPDELNISLFDPDSRKAISADIDRLAIYPPPTGQSLDYNYAVNKVLDALSDDHQRRRHLRKIPVYIHGSLTLPENTRRMLARRFGRIQD</sequence>
<dbReference type="Proteomes" id="UP000249396">
    <property type="component" value="Unassembled WGS sequence"/>
</dbReference>
<feature type="transmembrane region" description="Helical" evidence="1">
    <location>
        <begin position="331"/>
        <end position="356"/>
    </location>
</feature>